<feature type="chain" id="PRO_5009914545" description="GLPGLI family protein" evidence="1">
    <location>
        <begin position="22"/>
        <end position="222"/>
    </location>
</feature>
<feature type="signal peptide" evidence="1">
    <location>
        <begin position="1"/>
        <end position="21"/>
    </location>
</feature>
<dbReference type="Proteomes" id="UP000184047">
    <property type="component" value="Unassembled WGS sequence"/>
</dbReference>
<accession>A0A1M5VYF5</accession>
<protein>
    <recommendedName>
        <fullName evidence="4">GLPGLI family protein</fullName>
    </recommendedName>
</protein>
<dbReference type="RefSeq" id="WP_073065887.1">
    <property type="nucleotide sequence ID" value="NZ_FQWT01000007.1"/>
</dbReference>
<evidence type="ECO:0000256" key="1">
    <source>
        <dbReference type="SAM" id="SignalP"/>
    </source>
</evidence>
<organism evidence="2 3">
    <name type="scientific">Chryseobacterium oranimense</name>
    <dbReference type="NCBI Taxonomy" id="421058"/>
    <lineage>
        <taxon>Bacteria</taxon>
        <taxon>Pseudomonadati</taxon>
        <taxon>Bacteroidota</taxon>
        <taxon>Flavobacteriia</taxon>
        <taxon>Flavobacteriales</taxon>
        <taxon>Weeksellaceae</taxon>
        <taxon>Chryseobacterium group</taxon>
        <taxon>Chryseobacterium</taxon>
    </lineage>
</organism>
<gene>
    <name evidence="2" type="ORF">SAMN05421866_3799</name>
</gene>
<name>A0A1M5VYF5_9FLAO</name>
<dbReference type="EMBL" id="FQWT01000007">
    <property type="protein sequence ID" value="SHH80285.1"/>
    <property type="molecule type" value="Genomic_DNA"/>
</dbReference>
<proteinExistence type="predicted"/>
<dbReference type="eggNOG" id="ENOG5033ECR">
    <property type="taxonomic scope" value="Bacteria"/>
</dbReference>
<keyword evidence="1" id="KW-0732">Signal</keyword>
<reference evidence="3" key="1">
    <citation type="submission" date="2016-11" db="EMBL/GenBank/DDBJ databases">
        <authorList>
            <person name="Varghese N."/>
            <person name="Submissions S."/>
        </authorList>
    </citation>
    <scope>NUCLEOTIDE SEQUENCE [LARGE SCALE GENOMIC DNA]</scope>
    <source>
        <strain evidence="3">DSM 19055</strain>
    </source>
</reference>
<evidence type="ECO:0008006" key="4">
    <source>
        <dbReference type="Google" id="ProtNLM"/>
    </source>
</evidence>
<sequence>MKKLGRILLLMTLFCAQNFFAQTKTLQPEQVFALYFDTFVKQDEQALNKLNSYLLTFLGTENTYRMDLKKSYHQDVQYLTTLFLADLPKEKADVCKKDAEEYYNTLLNNLKNTRYTLKSVREVKNEFAANSSVMELNVDLIFSVPEKPVGLKPVNIKRMTAGELQNYLKKQVKAFSEPGKEVTVQQIFRLSQVKKDGNTYYWNGGPQELVWKLNDSYFKSFN</sequence>
<dbReference type="STRING" id="421058.SAMN05421866_3799"/>
<dbReference type="OrthoDB" id="1243155at2"/>
<evidence type="ECO:0000313" key="2">
    <source>
        <dbReference type="EMBL" id="SHH80285.1"/>
    </source>
</evidence>
<dbReference type="AlphaFoldDB" id="A0A1M5VYF5"/>
<evidence type="ECO:0000313" key="3">
    <source>
        <dbReference type="Proteomes" id="UP000184047"/>
    </source>
</evidence>
<keyword evidence="3" id="KW-1185">Reference proteome</keyword>